<keyword evidence="7" id="KW-1185">Reference proteome</keyword>
<dbReference type="InterPro" id="IPR028082">
    <property type="entry name" value="Peripla_BP_I"/>
</dbReference>
<dbReference type="Gene3D" id="3.40.50.2300">
    <property type="match status" value="1"/>
</dbReference>
<evidence type="ECO:0000313" key="6">
    <source>
        <dbReference type="EMBL" id="MFC4480344.1"/>
    </source>
</evidence>
<dbReference type="InterPro" id="IPR046335">
    <property type="entry name" value="LacI/GalR-like_sensor"/>
</dbReference>
<evidence type="ECO:0000256" key="2">
    <source>
        <dbReference type="ARBA" id="ARBA00023125"/>
    </source>
</evidence>
<accession>A0ABV8ZN20</accession>
<feature type="non-terminal residue" evidence="6">
    <location>
        <position position="144"/>
    </location>
</feature>
<reference evidence="7" key="1">
    <citation type="journal article" date="2019" name="Int. J. Syst. Evol. Microbiol.">
        <title>The Global Catalogue of Microorganisms (GCM) 10K type strain sequencing project: providing services to taxonomists for standard genome sequencing and annotation.</title>
        <authorList>
            <consortium name="The Broad Institute Genomics Platform"/>
            <consortium name="The Broad Institute Genome Sequencing Center for Infectious Disease"/>
            <person name="Wu L."/>
            <person name="Ma J."/>
        </authorList>
    </citation>
    <scope>NUCLEOTIDE SEQUENCE [LARGE SCALE GENOMIC DNA]</scope>
    <source>
        <strain evidence="7">NBRC 103627</strain>
    </source>
</reference>
<keyword evidence="3" id="KW-0804">Transcription</keyword>
<evidence type="ECO:0000256" key="4">
    <source>
        <dbReference type="SAM" id="MobiDB-lite"/>
    </source>
</evidence>
<dbReference type="SUPFAM" id="SSF53822">
    <property type="entry name" value="Periplasmic binding protein-like I"/>
    <property type="match status" value="1"/>
</dbReference>
<evidence type="ECO:0000256" key="1">
    <source>
        <dbReference type="ARBA" id="ARBA00023015"/>
    </source>
</evidence>
<feature type="region of interest" description="Disordered" evidence="4">
    <location>
        <begin position="1"/>
        <end position="20"/>
    </location>
</feature>
<sequence length="144" mass="15839">MDVTAGEQLVLDGVPGPRRRARPRLGAADLDEVAKADLPDAFVAAMDDDLNVPAALAVVHVLWERGLRVPDDVAVAGFDDVGPSPPLPPWMVRSRARRMAVMDLKTNELVNDHQVGSRGTSPKAPFEEALYYTYRGKIYRYDLV</sequence>
<keyword evidence="2" id="KW-0238">DNA-binding</keyword>
<dbReference type="RefSeq" id="WP_379801528.1">
    <property type="nucleotide sequence ID" value="NZ_JBHSFY010000047.1"/>
</dbReference>
<proteinExistence type="predicted"/>
<gene>
    <name evidence="6" type="ORF">ACFO3N_25005</name>
</gene>
<keyword evidence="1" id="KW-0805">Transcription regulation</keyword>
<feature type="domain" description="Transcriptional regulator LacI/GalR-like sensor" evidence="5">
    <location>
        <begin position="28"/>
        <end position="83"/>
    </location>
</feature>
<dbReference type="Proteomes" id="UP001596003">
    <property type="component" value="Unassembled WGS sequence"/>
</dbReference>
<evidence type="ECO:0000313" key="7">
    <source>
        <dbReference type="Proteomes" id="UP001596003"/>
    </source>
</evidence>
<comment type="caution">
    <text evidence="6">The sequence shown here is derived from an EMBL/GenBank/DDBJ whole genome shotgun (WGS) entry which is preliminary data.</text>
</comment>
<dbReference type="EMBL" id="JBHSFY010000047">
    <property type="protein sequence ID" value="MFC4480344.1"/>
    <property type="molecule type" value="Genomic_DNA"/>
</dbReference>
<protein>
    <submittedName>
        <fullName evidence="6">Substrate-binding domain-containing protein</fullName>
    </submittedName>
</protein>
<name>A0ABV8ZN20_9FLAO</name>
<organism evidence="6 7">
    <name type="scientific">Flavobacterium chungangensis</name>
    <dbReference type="NCBI Taxonomy" id="2708132"/>
    <lineage>
        <taxon>Bacteria</taxon>
        <taxon>Pseudomonadati</taxon>
        <taxon>Bacteroidota</taxon>
        <taxon>Flavobacteriia</taxon>
        <taxon>Flavobacteriales</taxon>
        <taxon>Flavobacteriaceae</taxon>
        <taxon>Flavobacterium</taxon>
    </lineage>
</organism>
<dbReference type="Pfam" id="PF13377">
    <property type="entry name" value="Peripla_BP_3"/>
    <property type="match status" value="1"/>
</dbReference>
<evidence type="ECO:0000259" key="5">
    <source>
        <dbReference type="Pfam" id="PF13377"/>
    </source>
</evidence>
<evidence type="ECO:0000256" key="3">
    <source>
        <dbReference type="ARBA" id="ARBA00023163"/>
    </source>
</evidence>